<reference evidence="2 3" key="1">
    <citation type="submission" date="2019-02" db="EMBL/GenBank/DDBJ databases">
        <title>Deep-cultivation of Planctomycetes and their phenomic and genomic characterization uncovers novel biology.</title>
        <authorList>
            <person name="Wiegand S."/>
            <person name="Jogler M."/>
            <person name="Boedeker C."/>
            <person name="Pinto D."/>
            <person name="Vollmers J."/>
            <person name="Rivas-Marin E."/>
            <person name="Kohn T."/>
            <person name="Peeters S.H."/>
            <person name="Heuer A."/>
            <person name="Rast P."/>
            <person name="Oberbeckmann S."/>
            <person name="Bunk B."/>
            <person name="Jeske O."/>
            <person name="Meyerdierks A."/>
            <person name="Storesund J.E."/>
            <person name="Kallscheuer N."/>
            <person name="Luecker S."/>
            <person name="Lage O.M."/>
            <person name="Pohl T."/>
            <person name="Merkel B.J."/>
            <person name="Hornburger P."/>
            <person name="Mueller R.-W."/>
            <person name="Bruemmer F."/>
            <person name="Labrenz M."/>
            <person name="Spormann A.M."/>
            <person name="Op Den Camp H."/>
            <person name="Overmann J."/>
            <person name="Amann R."/>
            <person name="Jetten M.S.M."/>
            <person name="Mascher T."/>
            <person name="Medema M.H."/>
            <person name="Devos D.P."/>
            <person name="Kaster A.-K."/>
            <person name="Ovreas L."/>
            <person name="Rohde M."/>
            <person name="Galperin M.Y."/>
            <person name="Jogler C."/>
        </authorList>
    </citation>
    <scope>NUCLEOTIDE SEQUENCE [LARGE SCALE GENOMIC DNA]</scope>
    <source>
        <strain evidence="2 3">Pla52o</strain>
    </source>
</reference>
<name>A0A5C6CI63_9BACT</name>
<feature type="compositionally biased region" description="Basic and acidic residues" evidence="1">
    <location>
        <begin position="188"/>
        <end position="197"/>
    </location>
</feature>
<protein>
    <submittedName>
        <fullName evidence="2">Uncharacterized protein</fullName>
    </submittedName>
</protein>
<evidence type="ECO:0000256" key="1">
    <source>
        <dbReference type="SAM" id="MobiDB-lite"/>
    </source>
</evidence>
<organism evidence="2 3">
    <name type="scientific">Novipirellula galeiformis</name>
    <dbReference type="NCBI Taxonomy" id="2528004"/>
    <lineage>
        <taxon>Bacteria</taxon>
        <taxon>Pseudomonadati</taxon>
        <taxon>Planctomycetota</taxon>
        <taxon>Planctomycetia</taxon>
        <taxon>Pirellulales</taxon>
        <taxon>Pirellulaceae</taxon>
        <taxon>Novipirellula</taxon>
    </lineage>
</organism>
<dbReference type="EMBL" id="SJPT01000005">
    <property type="protein sequence ID" value="TWU22439.1"/>
    <property type="molecule type" value="Genomic_DNA"/>
</dbReference>
<sequence length="236" mass="26118">MHGVAMASLHMGFRMSDLEQWPLLVQLDYFRPDGLQGWTHNPSKTNVVSKLLGRSKSDLPHDKRIDWLPRDWPNGIPAPITVTAVAISQWCSYITKSVQCCRRDNRDGNLIGVAYSDEAESIAMICRAAGVVNVMAGKSANAMPDDILDGCVSLIDALATAKRRNGGRPEGSGKPLSKDETDALQFYDEGKKPRDIDKMMVDRGAKRGSGEPWCFGTFDKVKRARNAKRKRDAKTP</sequence>
<evidence type="ECO:0000313" key="2">
    <source>
        <dbReference type="EMBL" id="TWU22439.1"/>
    </source>
</evidence>
<comment type="caution">
    <text evidence="2">The sequence shown here is derived from an EMBL/GenBank/DDBJ whole genome shotgun (WGS) entry which is preliminary data.</text>
</comment>
<feature type="region of interest" description="Disordered" evidence="1">
    <location>
        <begin position="163"/>
        <end position="197"/>
    </location>
</feature>
<proteinExistence type="predicted"/>
<gene>
    <name evidence="2" type="ORF">Pla52o_34950</name>
</gene>
<keyword evidence="3" id="KW-1185">Reference proteome</keyword>
<dbReference type="AlphaFoldDB" id="A0A5C6CI63"/>
<dbReference type="Proteomes" id="UP000316304">
    <property type="component" value="Unassembled WGS sequence"/>
</dbReference>
<evidence type="ECO:0000313" key="3">
    <source>
        <dbReference type="Proteomes" id="UP000316304"/>
    </source>
</evidence>
<accession>A0A5C6CI63</accession>